<dbReference type="PANTHER" id="PTHR38133">
    <property type="entry name" value="SLR1429 PROTEIN"/>
    <property type="match status" value="1"/>
</dbReference>
<reference evidence="4" key="1">
    <citation type="submission" date="2021-01" db="EMBL/GenBank/DDBJ databases">
        <title>Whole genome shotgun sequence of Virgisporangium ochraceum NBRC 16418.</title>
        <authorList>
            <person name="Komaki H."/>
            <person name="Tamura T."/>
        </authorList>
    </citation>
    <scope>NUCLEOTIDE SEQUENCE</scope>
    <source>
        <strain evidence="4">NBRC 16418</strain>
    </source>
</reference>
<dbReference type="InterPro" id="IPR007527">
    <property type="entry name" value="Znf_SWIM"/>
</dbReference>
<evidence type="ECO:0000256" key="1">
    <source>
        <dbReference type="PROSITE-ProRule" id="PRU00325"/>
    </source>
</evidence>
<keyword evidence="1" id="KW-0863">Zinc-finger</keyword>
<feature type="region of interest" description="Disordered" evidence="2">
    <location>
        <begin position="170"/>
        <end position="190"/>
    </location>
</feature>
<sequence>MSSWSEQFLGMLESLRMPTVFGQGRRHVRAGQVRSLSISTSVVTGLVVDDEGTTHRARIGVRAYSAADWRRIERALAAEALHAARLLAGDLPEDLDRILAGFGLSLFPTDLSEIALECSCPGWVRPCPHLAATAYALAESFDADPFGILAWRGRGRTELLDNLRELRAAPAPSPAEPAPPPSVADFWTAGPRLEPPLDQVPGSVRRPDALLEQLEPLGVSAGRFEVADVLSAAYHRL</sequence>
<evidence type="ECO:0000313" key="4">
    <source>
        <dbReference type="EMBL" id="GIJ68102.1"/>
    </source>
</evidence>
<gene>
    <name evidence="4" type="ORF">Voc01_030190</name>
</gene>
<feature type="compositionally biased region" description="Pro residues" evidence="2">
    <location>
        <begin position="171"/>
        <end position="182"/>
    </location>
</feature>
<name>A0A8J3ZQ32_9ACTN</name>
<protein>
    <recommendedName>
        <fullName evidence="3">SWIM-type domain-containing protein</fullName>
    </recommendedName>
</protein>
<proteinExistence type="predicted"/>
<dbReference type="RefSeq" id="WP_239160209.1">
    <property type="nucleotide sequence ID" value="NZ_BOPH01000036.1"/>
</dbReference>
<accession>A0A8J3ZQ32</accession>
<dbReference type="PROSITE" id="PS50966">
    <property type="entry name" value="ZF_SWIM"/>
    <property type="match status" value="1"/>
</dbReference>
<organism evidence="4 5">
    <name type="scientific">Virgisporangium ochraceum</name>
    <dbReference type="NCBI Taxonomy" id="65505"/>
    <lineage>
        <taxon>Bacteria</taxon>
        <taxon>Bacillati</taxon>
        <taxon>Actinomycetota</taxon>
        <taxon>Actinomycetes</taxon>
        <taxon>Micromonosporales</taxon>
        <taxon>Micromonosporaceae</taxon>
        <taxon>Virgisporangium</taxon>
    </lineage>
</organism>
<comment type="caution">
    <text evidence="4">The sequence shown here is derived from an EMBL/GenBank/DDBJ whole genome shotgun (WGS) entry which is preliminary data.</text>
</comment>
<dbReference type="Proteomes" id="UP000635606">
    <property type="component" value="Unassembled WGS sequence"/>
</dbReference>
<dbReference type="GO" id="GO:0008270">
    <property type="term" value="F:zinc ion binding"/>
    <property type="evidence" value="ECO:0007669"/>
    <property type="project" value="UniProtKB-KW"/>
</dbReference>
<feature type="domain" description="SWIM-type" evidence="3">
    <location>
        <begin position="107"/>
        <end position="138"/>
    </location>
</feature>
<keyword evidence="5" id="KW-1185">Reference proteome</keyword>
<dbReference type="EMBL" id="BOPH01000036">
    <property type="protein sequence ID" value="GIJ68102.1"/>
    <property type="molecule type" value="Genomic_DNA"/>
</dbReference>
<evidence type="ECO:0000259" key="3">
    <source>
        <dbReference type="PROSITE" id="PS50966"/>
    </source>
</evidence>
<evidence type="ECO:0000256" key="2">
    <source>
        <dbReference type="SAM" id="MobiDB-lite"/>
    </source>
</evidence>
<dbReference type="PANTHER" id="PTHR38133:SF1">
    <property type="entry name" value="SLR1429 PROTEIN"/>
    <property type="match status" value="1"/>
</dbReference>
<evidence type="ECO:0000313" key="5">
    <source>
        <dbReference type="Proteomes" id="UP000635606"/>
    </source>
</evidence>
<dbReference type="AlphaFoldDB" id="A0A8J3ZQ32"/>
<keyword evidence="1" id="KW-0862">Zinc</keyword>
<keyword evidence="1" id="KW-0479">Metal-binding</keyword>